<keyword evidence="3" id="KW-1185">Reference proteome</keyword>
<dbReference type="Proteomes" id="UP000646523">
    <property type="component" value="Unassembled WGS sequence"/>
</dbReference>
<keyword evidence="1" id="KW-0812">Transmembrane</keyword>
<keyword evidence="1" id="KW-0472">Membrane</keyword>
<accession>A0A917ZAT3</accession>
<proteinExistence type="predicted"/>
<feature type="transmembrane region" description="Helical" evidence="1">
    <location>
        <begin position="115"/>
        <end position="140"/>
    </location>
</feature>
<protein>
    <submittedName>
        <fullName evidence="2">Uncharacterized protein</fullName>
    </submittedName>
</protein>
<dbReference type="AlphaFoldDB" id="A0A917ZAT3"/>
<dbReference type="RefSeq" id="WP_189127397.1">
    <property type="nucleotide sequence ID" value="NZ_BMNH01000023.1"/>
</dbReference>
<sequence length="398" mass="44038">MKGLDLPPVLAQAYNLVKDVAPWPDSDEDERMSRARAWLDLGTTLRSSAGRIDVAGQQFMATNSGSDVQALKEKLEGADGPKNQLAAGEKAAVLAGAGQMVIVVIRVAFKTYALYLLTLLATSMIAAVMQGPVASFMWTARVAGVRQALKNLLMQSRRHVAEVVAGTISRSRRLLQELVLPPLVIVSLPAISYVSSVRFEESNEEARQETEAVLRETPAGREALAWVRDHGITVLFQEPPPLIEGTYRDNLDVLTVNPGKDPEERAEIFVHEVYHAQNEGRPNSLTMGREEYINASIEEEAIGNIKATEMREQLAAARGEPAPRSSYRHAYQKAISEENNLRAAQGRPLLTQSEEQRIGNQAGLAELRDDISGIYTDRFGDEWDARWYHQARDFLLPP</sequence>
<organism evidence="2 3">
    <name type="scientific">Nonomuraea cavernae</name>
    <dbReference type="NCBI Taxonomy" id="2045107"/>
    <lineage>
        <taxon>Bacteria</taxon>
        <taxon>Bacillati</taxon>
        <taxon>Actinomycetota</taxon>
        <taxon>Actinomycetes</taxon>
        <taxon>Streptosporangiales</taxon>
        <taxon>Streptosporangiaceae</taxon>
        <taxon>Nonomuraea</taxon>
    </lineage>
</organism>
<reference evidence="2" key="2">
    <citation type="submission" date="2020-09" db="EMBL/GenBank/DDBJ databases">
        <authorList>
            <person name="Sun Q."/>
            <person name="Zhou Y."/>
        </authorList>
    </citation>
    <scope>NUCLEOTIDE SEQUENCE</scope>
    <source>
        <strain evidence="2">CGMCC 4.7368</strain>
    </source>
</reference>
<gene>
    <name evidence="2" type="ORF">GCM10012289_58410</name>
</gene>
<reference evidence="2" key="1">
    <citation type="journal article" date="2014" name="Int. J. Syst. Evol. Microbiol.">
        <title>Complete genome sequence of Corynebacterium casei LMG S-19264T (=DSM 44701T), isolated from a smear-ripened cheese.</title>
        <authorList>
            <consortium name="US DOE Joint Genome Institute (JGI-PGF)"/>
            <person name="Walter F."/>
            <person name="Albersmeier A."/>
            <person name="Kalinowski J."/>
            <person name="Ruckert C."/>
        </authorList>
    </citation>
    <scope>NUCLEOTIDE SEQUENCE</scope>
    <source>
        <strain evidence="2">CGMCC 4.7368</strain>
    </source>
</reference>
<comment type="caution">
    <text evidence="2">The sequence shown here is derived from an EMBL/GenBank/DDBJ whole genome shotgun (WGS) entry which is preliminary data.</text>
</comment>
<evidence type="ECO:0000313" key="3">
    <source>
        <dbReference type="Proteomes" id="UP000646523"/>
    </source>
</evidence>
<evidence type="ECO:0000256" key="1">
    <source>
        <dbReference type="SAM" id="Phobius"/>
    </source>
</evidence>
<dbReference type="EMBL" id="BMNH01000023">
    <property type="protein sequence ID" value="GGO77831.1"/>
    <property type="molecule type" value="Genomic_DNA"/>
</dbReference>
<evidence type="ECO:0000313" key="2">
    <source>
        <dbReference type="EMBL" id="GGO77831.1"/>
    </source>
</evidence>
<name>A0A917ZAT3_9ACTN</name>
<keyword evidence="1" id="KW-1133">Transmembrane helix</keyword>